<sequence>MACFTCAQGLSGRCWGRGRTSDPAAAPPPRPCRQAGRKQRPRLTRVSTVPSAVAMAVSVSASSTNPRCSGPRPRWRTENTCVPPPSPPPPPPPPSSPSSSSSSSVRDQAHHLGPTLLQAPPPGRAPPSRNTAPQALFLQLRPRVPLNTPH</sequence>
<evidence type="ECO:0000256" key="1">
    <source>
        <dbReference type="SAM" id="MobiDB-lite"/>
    </source>
</evidence>
<dbReference type="EMBL" id="JAINUG010000034">
    <property type="protein sequence ID" value="KAJ8408608.1"/>
    <property type="molecule type" value="Genomic_DNA"/>
</dbReference>
<dbReference type="Proteomes" id="UP001221898">
    <property type="component" value="Unassembled WGS sequence"/>
</dbReference>
<feature type="region of interest" description="Disordered" evidence="1">
    <location>
        <begin position="11"/>
        <end position="150"/>
    </location>
</feature>
<feature type="compositionally biased region" description="Pro residues" evidence="1">
    <location>
        <begin position="82"/>
        <end position="96"/>
    </location>
</feature>
<feature type="compositionally biased region" description="Low complexity" evidence="1">
    <location>
        <begin position="46"/>
        <end position="63"/>
    </location>
</feature>
<name>A0AAD7STW9_9TELE</name>
<proteinExistence type="predicted"/>
<organism evidence="2 3">
    <name type="scientific">Aldrovandia affinis</name>
    <dbReference type="NCBI Taxonomy" id="143900"/>
    <lineage>
        <taxon>Eukaryota</taxon>
        <taxon>Metazoa</taxon>
        <taxon>Chordata</taxon>
        <taxon>Craniata</taxon>
        <taxon>Vertebrata</taxon>
        <taxon>Euteleostomi</taxon>
        <taxon>Actinopterygii</taxon>
        <taxon>Neopterygii</taxon>
        <taxon>Teleostei</taxon>
        <taxon>Notacanthiformes</taxon>
        <taxon>Halosauridae</taxon>
        <taxon>Aldrovandia</taxon>
    </lineage>
</organism>
<dbReference type="AlphaFoldDB" id="A0AAD7STW9"/>
<evidence type="ECO:0000313" key="2">
    <source>
        <dbReference type="EMBL" id="KAJ8408608.1"/>
    </source>
</evidence>
<reference evidence="2" key="1">
    <citation type="journal article" date="2023" name="Science">
        <title>Genome structures resolve the early diversification of teleost fishes.</title>
        <authorList>
            <person name="Parey E."/>
            <person name="Louis A."/>
            <person name="Montfort J."/>
            <person name="Bouchez O."/>
            <person name="Roques C."/>
            <person name="Iampietro C."/>
            <person name="Lluch J."/>
            <person name="Castinel A."/>
            <person name="Donnadieu C."/>
            <person name="Desvignes T."/>
            <person name="Floi Bucao C."/>
            <person name="Jouanno E."/>
            <person name="Wen M."/>
            <person name="Mejri S."/>
            <person name="Dirks R."/>
            <person name="Jansen H."/>
            <person name="Henkel C."/>
            <person name="Chen W.J."/>
            <person name="Zahm M."/>
            <person name="Cabau C."/>
            <person name="Klopp C."/>
            <person name="Thompson A.W."/>
            <person name="Robinson-Rechavi M."/>
            <person name="Braasch I."/>
            <person name="Lecointre G."/>
            <person name="Bobe J."/>
            <person name="Postlethwait J.H."/>
            <person name="Berthelot C."/>
            <person name="Roest Crollius H."/>
            <person name="Guiguen Y."/>
        </authorList>
    </citation>
    <scope>NUCLEOTIDE SEQUENCE</scope>
    <source>
        <strain evidence="2">NC1722</strain>
    </source>
</reference>
<evidence type="ECO:0000313" key="3">
    <source>
        <dbReference type="Proteomes" id="UP001221898"/>
    </source>
</evidence>
<gene>
    <name evidence="2" type="ORF">AAFF_G00252430</name>
</gene>
<comment type="caution">
    <text evidence="2">The sequence shown here is derived from an EMBL/GenBank/DDBJ whole genome shotgun (WGS) entry which is preliminary data.</text>
</comment>
<accession>A0AAD7STW9</accession>
<protein>
    <submittedName>
        <fullName evidence="2">Uncharacterized protein</fullName>
    </submittedName>
</protein>
<keyword evidence="3" id="KW-1185">Reference proteome</keyword>